<dbReference type="RefSeq" id="WP_358364018.1">
    <property type="nucleotide sequence ID" value="NZ_JBEZFP010000195.1"/>
</dbReference>
<dbReference type="InterPro" id="IPR029058">
    <property type="entry name" value="AB_hydrolase_fold"/>
</dbReference>
<protein>
    <submittedName>
        <fullName evidence="2">Alpha/beta hydrolase</fullName>
    </submittedName>
</protein>
<accession>A0ABV3DVE3</accession>
<dbReference type="EMBL" id="JBEZFP010000195">
    <property type="protein sequence ID" value="MEU8139724.1"/>
    <property type="molecule type" value="Genomic_DNA"/>
</dbReference>
<sequence length="337" mass="36700">MEDPVYVPDVLGAPYESATLQLRDDAEGEAVATLVRRRADAPTRRAVLYVHGFNDYFFQTHLADRFVTLGFDFYALDLRSYGRSIRAHRRTNYVDDLGRYSEELDLAAHIVREVEGHDTLLVNGHSTGGLVTALWAHHRAGRGIVDGLFLNSAFLDLNAPLVARTVGVRAVHAARHYVSQRPLPGGLGGGYGQSLHVGHHGEWEFDPAWKAIEGIAPYAGWVAAVHRGHRAVARGLAVDCPVLAMSSTASVDGRVWHEGLHTADAVLNADRIALLAPRIGRHVTIVRVPGGMHDLALSGPEVRAQVFDELARWIGAYVPSGTSASATRSLSPDRVNR</sequence>
<dbReference type="Pfam" id="PF12146">
    <property type="entry name" value="Hydrolase_4"/>
    <property type="match status" value="1"/>
</dbReference>
<keyword evidence="3" id="KW-1185">Reference proteome</keyword>
<comment type="caution">
    <text evidence="2">The sequence shown here is derived from an EMBL/GenBank/DDBJ whole genome shotgun (WGS) entry which is preliminary data.</text>
</comment>
<evidence type="ECO:0000259" key="1">
    <source>
        <dbReference type="Pfam" id="PF12146"/>
    </source>
</evidence>
<dbReference type="SUPFAM" id="SSF53474">
    <property type="entry name" value="alpha/beta-Hydrolases"/>
    <property type="match status" value="1"/>
</dbReference>
<name>A0ABV3DVE3_9ACTN</name>
<proteinExistence type="predicted"/>
<dbReference type="Proteomes" id="UP001551482">
    <property type="component" value="Unassembled WGS sequence"/>
</dbReference>
<dbReference type="InterPro" id="IPR051044">
    <property type="entry name" value="MAG_DAG_Lipase"/>
</dbReference>
<dbReference type="InterPro" id="IPR022742">
    <property type="entry name" value="Hydrolase_4"/>
</dbReference>
<organism evidence="2 3">
    <name type="scientific">Streptodolium elevatio</name>
    <dbReference type="NCBI Taxonomy" id="3157996"/>
    <lineage>
        <taxon>Bacteria</taxon>
        <taxon>Bacillati</taxon>
        <taxon>Actinomycetota</taxon>
        <taxon>Actinomycetes</taxon>
        <taxon>Kitasatosporales</taxon>
        <taxon>Streptomycetaceae</taxon>
        <taxon>Streptodolium</taxon>
    </lineage>
</organism>
<dbReference type="PANTHER" id="PTHR11614">
    <property type="entry name" value="PHOSPHOLIPASE-RELATED"/>
    <property type="match status" value="1"/>
</dbReference>
<feature type="domain" description="Serine aminopeptidase S33" evidence="1">
    <location>
        <begin position="42"/>
        <end position="166"/>
    </location>
</feature>
<keyword evidence="2" id="KW-0378">Hydrolase</keyword>
<evidence type="ECO:0000313" key="2">
    <source>
        <dbReference type="EMBL" id="MEU8139724.1"/>
    </source>
</evidence>
<evidence type="ECO:0000313" key="3">
    <source>
        <dbReference type="Proteomes" id="UP001551482"/>
    </source>
</evidence>
<dbReference type="GO" id="GO:0016787">
    <property type="term" value="F:hydrolase activity"/>
    <property type="evidence" value="ECO:0007669"/>
    <property type="project" value="UniProtKB-KW"/>
</dbReference>
<dbReference type="Gene3D" id="3.40.50.1820">
    <property type="entry name" value="alpha/beta hydrolase"/>
    <property type="match status" value="1"/>
</dbReference>
<reference evidence="2 3" key="1">
    <citation type="submission" date="2024-06" db="EMBL/GenBank/DDBJ databases">
        <title>The Natural Products Discovery Center: Release of the First 8490 Sequenced Strains for Exploring Actinobacteria Biosynthetic Diversity.</title>
        <authorList>
            <person name="Kalkreuter E."/>
            <person name="Kautsar S.A."/>
            <person name="Yang D."/>
            <person name="Bader C.D."/>
            <person name="Teijaro C.N."/>
            <person name="Fluegel L."/>
            <person name="Davis C.M."/>
            <person name="Simpson J.R."/>
            <person name="Lauterbach L."/>
            <person name="Steele A.D."/>
            <person name="Gui C."/>
            <person name="Meng S."/>
            <person name="Li G."/>
            <person name="Viehrig K."/>
            <person name="Ye F."/>
            <person name="Su P."/>
            <person name="Kiefer A.F."/>
            <person name="Nichols A."/>
            <person name="Cepeda A.J."/>
            <person name="Yan W."/>
            <person name="Fan B."/>
            <person name="Jiang Y."/>
            <person name="Adhikari A."/>
            <person name="Zheng C.-J."/>
            <person name="Schuster L."/>
            <person name="Cowan T.M."/>
            <person name="Smanski M.J."/>
            <person name="Chevrette M.G."/>
            <person name="De Carvalho L.P.S."/>
            <person name="Shen B."/>
        </authorList>
    </citation>
    <scope>NUCLEOTIDE SEQUENCE [LARGE SCALE GENOMIC DNA]</scope>
    <source>
        <strain evidence="2 3">NPDC048946</strain>
    </source>
</reference>
<gene>
    <name evidence="2" type="ORF">AB0C36_40305</name>
</gene>